<protein>
    <submittedName>
        <fullName evidence="1">Uncharacterized protein</fullName>
    </submittedName>
</protein>
<gene>
    <name evidence="1" type="ORF">AVEN_152634_1</name>
</gene>
<sequence>MYDVNTLEKSKIKYVTHQNDGYRRGSVCGLSRYRLAQASRLTLSVARGV</sequence>
<feature type="non-terminal residue" evidence="1">
    <location>
        <position position="49"/>
    </location>
</feature>
<proteinExistence type="predicted"/>
<evidence type="ECO:0000313" key="1">
    <source>
        <dbReference type="EMBL" id="GBO39271.1"/>
    </source>
</evidence>
<dbReference type="EMBL" id="BGPR01064250">
    <property type="protein sequence ID" value="GBO39271.1"/>
    <property type="molecule type" value="Genomic_DNA"/>
</dbReference>
<dbReference type="Proteomes" id="UP000499080">
    <property type="component" value="Unassembled WGS sequence"/>
</dbReference>
<evidence type="ECO:0000313" key="2">
    <source>
        <dbReference type="Proteomes" id="UP000499080"/>
    </source>
</evidence>
<accession>A0A4Y2WQ93</accession>
<dbReference type="AlphaFoldDB" id="A0A4Y2WQ93"/>
<organism evidence="1 2">
    <name type="scientific">Araneus ventricosus</name>
    <name type="common">Orbweaver spider</name>
    <name type="synonym">Epeira ventricosa</name>
    <dbReference type="NCBI Taxonomy" id="182803"/>
    <lineage>
        <taxon>Eukaryota</taxon>
        <taxon>Metazoa</taxon>
        <taxon>Ecdysozoa</taxon>
        <taxon>Arthropoda</taxon>
        <taxon>Chelicerata</taxon>
        <taxon>Arachnida</taxon>
        <taxon>Araneae</taxon>
        <taxon>Araneomorphae</taxon>
        <taxon>Entelegynae</taxon>
        <taxon>Araneoidea</taxon>
        <taxon>Araneidae</taxon>
        <taxon>Araneus</taxon>
    </lineage>
</organism>
<comment type="caution">
    <text evidence="1">The sequence shown here is derived from an EMBL/GenBank/DDBJ whole genome shotgun (WGS) entry which is preliminary data.</text>
</comment>
<keyword evidence="2" id="KW-1185">Reference proteome</keyword>
<reference evidence="1 2" key="1">
    <citation type="journal article" date="2019" name="Sci. Rep.">
        <title>Orb-weaving spider Araneus ventricosus genome elucidates the spidroin gene catalogue.</title>
        <authorList>
            <person name="Kono N."/>
            <person name="Nakamura H."/>
            <person name="Ohtoshi R."/>
            <person name="Moran D.A.P."/>
            <person name="Shinohara A."/>
            <person name="Yoshida Y."/>
            <person name="Fujiwara M."/>
            <person name="Mori M."/>
            <person name="Tomita M."/>
            <person name="Arakawa K."/>
        </authorList>
    </citation>
    <scope>NUCLEOTIDE SEQUENCE [LARGE SCALE GENOMIC DNA]</scope>
</reference>
<name>A0A4Y2WQ93_ARAVE</name>